<dbReference type="InterPro" id="IPR036397">
    <property type="entry name" value="RNaseH_sf"/>
</dbReference>
<keyword evidence="3" id="KW-1185">Reference proteome</keyword>
<dbReference type="PROSITE" id="PS50994">
    <property type="entry name" value="INTEGRASE"/>
    <property type="match status" value="1"/>
</dbReference>
<dbReference type="SUPFAM" id="SSF53098">
    <property type="entry name" value="Ribonuclease H-like"/>
    <property type="match status" value="1"/>
</dbReference>
<dbReference type="Proteomes" id="UP001189429">
    <property type="component" value="Unassembled WGS sequence"/>
</dbReference>
<feature type="domain" description="Integrase catalytic" evidence="1">
    <location>
        <begin position="245"/>
        <end position="415"/>
    </location>
</feature>
<dbReference type="Gene3D" id="3.30.420.10">
    <property type="entry name" value="Ribonuclease H-like superfamily/Ribonuclease H"/>
    <property type="match status" value="1"/>
</dbReference>
<dbReference type="InterPro" id="IPR012337">
    <property type="entry name" value="RNaseH-like_sf"/>
</dbReference>
<name>A0ABN9RT47_9DINO</name>
<proteinExistence type="predicted"/>
<dbReference type="EMBL" id="CAUYUJ010007969">
    <property type="protein sequence ID" value="CAK0822469.1"/>
    <property type="molecule type" value="Genomic_DNA"/>
</dbReference>
<evidence type="ECO:0000313" key="3">
    <source>
        <dbReference type="Proteomes" id="UP001189429"/>
    </source>
</evidence>
<evidence type="ECO:0000259" key="1">
    <source>
        <dbReference type="PROSITE" id="PS50994"/>
    </source>
</evidence>
<sequence length="1536" mass="175037">MKLAYDRLRRVKVDDFTMNIHEQLKNLDQIWLARILADLAGQHTGILTAPNAQQQLDLGDNTDGTAQMLIELLRPLMDVDSLRITFQPNSLETSNTTSIDDSPFRVTFLGADIDKWESSTLERLDGLTPAQQHHGIRGHKWLIVVQGYAPPATMEEYAERRILPRLKLITTPPSFDFTKLRQQLKETESDAERFRLLKGLHERLWHEQLPGMEKFLRRLGVPDKCLELAKQVIAACEECNDWAPIATKPKYRAELAGWFGEVMVCDLFFIFGKTFLLMVDEAIRWKLAEVLPKKDAFHIAQAMLRAWFRYFGPPKCIKFDQEGGVRSDDFAVVCDRYSIHRQLGGSDDSGKHTATGLAERHIGLIKTSSLKCKASAAKQGLVVPDEDIAFECTMCQNFMLEHGGYTPSQCLQGQNPRGFFDHGSNSTLAIDGARDTTPDTFESYLRLRMMAKAAVQKAVIEQRIAEANNTKVQILSDVAKLRPLQDFVDLHRVPDRKDAPGWRGPCDLLDINPKENVAIVKHQSMPYIVPFRHVRPHQARSHAVTVARPPTRMLMDGEGRWQDNMHDDMYTTLHGLLDIVDGQAPGTTITVGMVHDANGMQIVVPDDFEVNIPEVFRLAAQVGEVLLQLAAPRAIRFGTQLHTINTYHGINRGVILAWVRRDRLSYQARQVDLGHTLRLAIILPDTPSNYSFIIYVSEQYEETVVQDAVPDLSDISSIELIDDTIVQVDLCKSELWRQITISAYLMKSLFRDDQHQVEHRLHQRQLRHRSRFQRRRYFQHLRPQHHRTGDKWRFLTHQWAWTRLPQTLRHQRQKLVNVTAPTQSTTMIGAGLAGSTRTRIKHRMQRNNLPLNIQLHQSKYKKQLINLLSSIHLTLIKQLKQQSRLWSTLSTTTSGPDLFTFHCSRELIEHQQYFTKRIDLVPELKDYGGEYHKSMTEQQALIAEHFCSDIEGFNLTDGDELPSSWTRNQAYISFDGPFLEDHCFYLDILTGECFASASDSLILKPNDVVEHFDLFEAADLKEIKQFVEATAWKPIPMSKCKQDPVDCVWVRKWKQIKVVMQIFMIETLGGRPSAFDDCFYFWMESPGELKAIATSYVDDNNNASSDEWLNKSYSKFADRFGRATRQQPPMNHVRVGHEQTDFGIRMSQDEFCQNLQPVPLGKLRAAQDDSPLTSTELKAWRGLLGGLLWLCQTRLDAIAHTVIIQQNTASATIKHIKMAETLLARVKKYAANVGLYFPKISPPFVIDTVADSSGATSGSSYAQETVLILLGSDKRVQVVPTRSIHYQQVCDSKQQLSKFCHIIASLSHKAKRVSGSTTRAETLAGVVGKELAQMIAMRLTELFAPGIQLPLHEGSTMAQLIQIQDHAEFVIPSDHWTDCRDFFELSVGLKGVPQDRHQRLYVLSIREDRLRGYIRRFFWCPTSAMVADGLTKSMKSEILYDLLTYGYWRVETKGIECLVATNDAPAVTVTEGDLISMKPSWAESPSVCMATRTDYDLTAHGRMGNVTRYGYISSKKLPFIDYSNIDKLFFDFFEYP</sequence>
<organism evidence="2 3">
    <name type="scientific">Prorocentrum cordatum</name>
    <dbReference type="NCBI Taxonomy" id="2364126"/>
    <lineage>
        <taxon>Eukaryota</taxon>
        <taxon>Sar</taxon>
        <taxon>Alveolata</taxon>
        <taxon>Dinophyceae</taxon>
        <taxon>Prorocentrales</taxon>
        <taxon>Prorocentraceae</taxon>
        <taxon>Prorocentrum</taxon>
    </lineage>
</organism>
<gene>
    <name evidence="2" type="ORF">PCOR1329_LOCUS23501</name>
</gene>
<comment type="caution">
    <text evidence="2">The sequence shown here is derived from an EMBL/GenBank/DDBJ whole genome shotgun (WGS) entry which is preliminary data.</text>
</comment>
<protein>
    <recommendedName>
        <fullName evidence="1">Integrase catalytic domain-containing protein</fullName>
    </recommendedName>
</protein>
<evidence type="ECO:0000313" key="2">
    <source>
        <dbReference type="EMBL" id="CAK0822469.1"/>
    </source>
</evidence>
<reference evidence="2" key="1">
    <citation type="submission" date="2023-10" db="EMBL/GenBank/DDBJ databases">
        <authorList>
            <person name="Chen Y."/>
            <person name="Shah S."/>
            <person name="Dougan E. K."/>
            <person name="Thang M."/>
            <person name="Chan C."/>
        </authorList>
    </citation>
    <scope>NUCLEOTIDE SEQUENCE [LARGE SCALE GENOMIC DNA]</scope>
</reference>
<dbReference type="InterPro" id="IPR001584">
    <property type="entry name" value="Integrase_cat-core"/>
</dbReference>
<accession>A0ABN9RT47</accession>